<name>A0A3D9C6Z0_9FLAO</name>
<organism evidence="1 2">
    <name type="scientific">Chryseobacterium pennae</name>
    <dbReference type="NCBI Taxonomy" id="2258962"/>
    <lineage>
        <taxon>Bacteria</taxon>
        <taxon>Pseudomonadati</taxon>
        <taxon>Bacteroidota</taxon>
        <taxon>Flavobacteriia</taxon>
        <taxon>Flavobacteriales</taxon>
        <taxon>Weeksellaceae</taxon>
        <taxon>Chryseobacterium group</taxon>
        <taxon>Chryseobacterium</taxon>
    </lineage>
</organism>
<dbReference type="Proteomes" id="UP000256686">
    <property type="component" value="Unassembled WGS sequence"/>
</dbReference>
<reference evidence="2" key="1">
    <citation type="submission" date="2018-06" db="EMBL/GenBank/DDBJ databases">
        <authorList>
            <person name="Lum Nde A."/>
            <person name="Hugo C."/>
        </authorList>
    </citation>
    <scope>NUCLEOTIDE SEQUENCE [LARGE SCALE GENOMIC DNA]</scope>
    <source>
        <strain evidence="2">1_F178</strain>
    </source>
</reference>
<evidence type="ECO:0000313" key="2">
    <source>
        <dbReference type="Proteomes" id="UP000256686"/>
    </source>
</evidence>
<dbReference type="InterPro" id="IPR037151">
    <property type="entry name" value="AlkB-like_sf"/>
</dbReference>
<comment type="caution">
    <text evidence="1">The sequence shown here is derived from an EMBL/GenBank/DDBJ whole genome shotgun (WGS) entry which is preliminary data.</text>
</comment>
<dbReference type="RefSeq" id="WP_115971464.1">
    <property type="nucleotide sequence ID" value="NZ_QNVT01000013.1"/>
</dbReference>
<evidence type="ECO:0000313" key="1">
    <source>
        <dbReference type="EMBL" id="REC61645.1"/>
    </source>
</evidence>
<keyword evidence="2" id="KW-1185">Reference proteome</keyword>
<proteinExistence type="predicted"/>
<dbReference type="SUPFAM" id="SSF51197">
    <property type="entry name" value="Clavaminate synthase-like"/>
    <property type="match status" value="1"/>
</dbReference>
<gene>
    <name evidence="1" type="ORF">DRF65_14430</name>
</gene>
<dbReference type="AlphaFoldDB" id="A0A3D9C6Z0"/>
<evidence type="ECO:0008006" key="3">
    <source>
        <dbReference type="Google" id="ProtNLM"/>
    </source>
</evidence>
<dbReference type="Gene3D" id="2.60.120.590">
    <property type="entry name" value="Alpha-ketoglutarate-dependent dioxygenase AlkB-like"/>
    <property type="match status" value="1"/>
</dbReference>
<protein>
    <recommendedName>
        <fullName evidence="3">Alpha-ketoglutarate-dependent dioxygenase AlkB-like domain-containing protein</fullName>
    </recommendedName>
</protein>
<dbReference type="EMBL" id="QNVT01000013">
    <property type="protein sequence ID" value="REC61645.1"/>
    <property type="molecule type" value="Genomic_DNA"/>
</dbReference>
<accession>A0A3D9C6Z0</accession>
<sequence>MDFAEFHTITLPTDQNLFNELIHSADFETTGKGRLGNHLVDVQDENIPVVRTTTRFTTPAVTFSPLHHRLVAEINDTLLANHIEIPVQSFNNALIEVYDSSYSKMGFHSDQALDLEENSFIALFTSYERPDELKESHLRKLVIKDKITEEESEIILHHHSVVLFAIETNKRFQHKIILNVPPNSIINHNKWLGITFRTSKTHIRFRNGKPYLSTGEPLILANTDQESEFFKLRGRENRELDFAYPDLQYTISNADLLVPITKI</sequence>